<reference evidence="4" key="1">
    <citation type="journal article" date="2019" name="Nat. Commun.">
        <title>Expansion of phycobilisome linker gene families in mesophilic red algae.</title>
        <authorList>
            <person name="Lee J."/>
            <person name="Kim D."/>
            <person name="Bhattacharya D."/>
            <person name="Yoon H.S."/>
        </authorList>
    </citation>
    <scope>NUCLEOTIDE SEQUENCE [LARGE SCALE GENOMIC DNA]</scope>
    <source>
        <strain evidence="4">CCMP 1328</strain>
    </source>
</reference>
<proteinExistence type="predicted"/>
<dbReference type="EMBL" id="VRMN01000010">
    <property type="protein sequence ID" value="KAA8492332.1"/>
    <property type="molecule type" value="Genomic_DNA"/>
</dbReference>
<dbReference type="InterPro" id="IPR000626">
    <property type="entry name" value="Ubiquitin-like_dom"/>
</dbReference>
<dbReference type="AlphaFoldDB" id="A0A5J4YMR7"/>
<feature type="region of interest" description="Disordered" evidence="1">
    <location>
        <begin position="1"/>
        <end position="21"/>
    </location>
</feature>
<dbReference type="CDD" id="cd16116">
    <property type="entry name" value="Ubl_Smt3_like"/>
    <property type="match status" value="1"/>
</dbReference>
<dbReference type="FunFam" id="3.10.20.90:FF:000202">
    <property type="entry name" value="Small ubiquitin-related modifier I"/>
    <property type="match status" value="1"/>
</dbReference>
<protein>
    <submittedName>
        <fullName evidence="3">Small ubiquitin-related modifier 1</fullName>
    </submittedName>
</protein>
<keyword evidence="4" id="KW-1185">Reference proteome</keyword>
<dbReference type="SUPFAM" id="SSF54236">
    <property type="entry name" value="Ubiquitin-like"/>
    <property type="match status" value="1"/>
</dbReference>
<dbReference type="Proteomes" id="UP000324585">
    <property type="component" value="Unassembled WGS sequence"/>
</dbReference>
<accession>A0A5J4YMR7</accession>
<comment type="caution">
    <text evidence="3">The sequence shown here is derived from an EMBL/GenBank/DDBJ whole genome shotgun (WGS) entry which is preliminary data.</text>
</comment>
<sequence length="97" mass="10878">MDEKPAKPEGQAKAEGEDKQLNIKVKDSDGNEVQFKIKRTTPMSKLMSAYASRLGVDENTYRFNFDGNRISPSDTPDSLDMEDMDCIDAMVYQQGGH</sequence>
<dbReference type="OrthoDB" id="442921at2759"/>
<dbReference type="Gene3D" id="3.10.20.90">
    <property type="entry name" value="Phosphatidylinositol 3-kinase Catalytic Subunit, Chain A, domain 1"/>
    <property type="match status" value="1"/>
</dbReference>
<dbReference type="Pfam" id="PF11976">
    <property type="entry name" value="Rad60-SLD"/>
    <property type="match status" value="1"/>
</dbReference>
<name>A0A5J4YMR7_PORPP</name>
<dbReference type="PROSITE" id="PS50053">
    <property type="entry name" value="UBIQUITIN_2"/>
    <property type="match status" value="1"/>
</dbReference>
<dbReference type="OMA" id="MKIYCAR"/>
<evidence type="ECO:0000259" key="2">
    <source>
        <dbReference type="PROSITE" id="PS50053"/>
    </source>
</evidence>
<evidence type="ECO:0000256" key="1">
    <source>
        <dbReference type="SAM" id="MobiDB-lite"/>
    </source>
</evidence>
<gene>
    <name evidence="3" type="ORF">FVE85_3770</name>
</gene>
<dbReference type="InterPro" id="IPR022617">
    <property type="entry name" value="Rad60/SUMO-like_dom"/>
</dbReference>
<evidence type="ECO:0000313" key="3">
    <source>
        <dbReference type="EMBL" id="KAA8492332.1"/>
    </source>
</evidence>
<evidence type="ECO:0000313" key="4">
    <source>
        <dbReference type="Proteomes" id="UP000324585"/>
    </source>
</evidence>
<dbReference type="SMART" id="SM00213">
    <property type="entry name" value="UBQ"/>
    <property type="match status" value="1"/>
</dbReference>
<dbReference type="PANTHER" id="PTHR10562">
    <property type="entry name" value="SMALL UBIQUITIN-RELATED MODIFIER"/>
    <property type="match status" value="1"/>
</dbReference>
<dbReference type="InterPro" id="IPR029071">
    <property type="entry name" value="Ubiquitin-like_domsf"/>
</dbReference>
<feature type="domain" description="Ubiquitin-like" evidence="2">
    <location>
        <begin position="21"/>
        <end position="96"/>
    </location>
</feature>
<organism evidence="3 4">
    <name type="scientific">Porphyridium purpureum</name>
    <name type="common">Red alga</name>
    <name type="synonym">Porphyridium cruentum</name>
    <dbReference type="NCBI Taxonomy" id="35688"/>
    <lineage>
        <taxon>Eukaryota</taxon>
        <taxon>Rhodophyta</taxon>
        <taxon>Bangiophyceae</taxon>
        <taxon>Porphyridiales</taxon>
        <taxon>Porphyridiaceae</taxon>
        <taxon>Porphyridium</taxon>
    </lineage>
</organism>